<evidence type="ECO:0008006" key="3">
    <source>
        <dbReference type="Google" id="ProtNLM"/>
    </source>
</evidence>
<proteinExistence type="predicted"/>
<gene>
    <name evidence="1" type="ORF">BSTOLATCC_MIC26522</name>
</gene>
<evidence type="ECO:0000313" key="1">
    <source>
        <dbReference type="EMBL" id="CAG9320608.1"/>
    </source>
</evidence>
<reference evidence="1" key="1">
    <citation type="submission" date="2021-09" db="EMBL/GenBank/DDBJ databases">
        <authorList>
            <consortium name="AG Swart"/>
            <person name="Singh M."/>
            <person name="Singh A."/>
            <person name="Seah K."/>
            <person name="Emmerich C."/>
        </authorList>
    </citation>
    <scope>NUCLEOTIDE SEQUENCE</scope>
    <source>
        <strain evidence="1">ATCC30299</strain>
    </source>
</reference>
<organism evidence="1 2">
    <name type="scientific">Blepharisma stoltei</name>
    <dbReference type="NCBI Taxonomy" id="1481888"/>
    <lineage>
        <taxon>Eukaryota</taxon>
        <taxon>Sar</taxon>
        <taxon>Alveolata</taxon>
        <taxon>Ciliophora</taxon>
        <taxon>Postciliodesmatophora</taxon>
        <taxon>Heterotrichea</taxon>
        <taxon>Heterotrichida</taxon>
        <taxon>Blepharismidae</taxon>
        <taxon>Blepharisma</taxon>
    </lineage>
</organism>
<name>A0AAU9J9I0_9CILI</name>
<evidence type="ECO:0000313" key="2">
    <source>
        <dbReference type="Proteomes" id="UP001162131"/>
    </source>
</evidence>
<dbReference type="EMBL" id="CAJZBQ010000025">
    <property type="protein sequence ID" value="CAG9320608.1"/>
    <property type="molecule type" value="Genomic_DNA"/>
</dbReference>
<accession>A0AAU9J9I0</accession>
<dbReference type="AlphaFoldDB" id="A0AAU9J9I0"/>
<sequence>MKKLKSDTIISQVKNIQECKMCCIKNQRSLWFNSRIKEKLNKMKEKDNHSILKHKFSYKCSRKYLIIL</sequence>
<dbReference type="Proteomes" id="UP001162131">
    <property type="component" value="Unassembled WGS sequence"/>
</dbReference>
<comment type="caution">
    <text evidence="1">The sequence shown here is derived from an EMBL/GenBank/DDBJ whole genome shotgun (WGS) entry which is preliminary data.</text>
</comment>
<protein>
    <recommendedName>
        <fullName evidence="3">Ribosomal protein L33</fullName>
    </recommendedName>
</protein>
<keyword evidence="2" id="KW-1185">Reference proteome</keyword>